<sequence length="189" mass="20413">MSPRVGLDVTTIMNTAIEIANKEGLEAVTLATLAKTLNIKTPSLYNHIDGLTGLREKIALYGLEQLYQQMADAAIGKSGDDAVREIGMAYISFARNHPGLYEATLKAPDSSVELQKAGGRIVELTSRILTAYNLEDDAVIHAVRGLRSILHGFASLEQKGGFGLPLDLDKSLQLLIDTFLAGIKTMKKS</sequence>
<accession>A0ABR9QH34</accession>
<gene>
    <name evidence="4" type="ORF">IMZ08_07065</name>
</gene>
<keyword evidence="2" id="KW-0804">Transcription</keyword>
<evidence type="ECO:0000313" key="5">
    <source>
        <dbReference type="Proteomes" id="UP001516662"/>
    </source>
</evidence>
<dbReference type="InterPro" id="IPR025996">
    <property type="entry name" value="MT1864/Rv1816-like_C"/>
</dbReference>
<dbReference type="InterPro" id="IPR009057">
    <property type="entry name" value="Homeodomain-like_sf"/>
</dbReference>
<dbReference type="RefSeq" id="WP_193535289.1">
    <property type="nucleotide sequence ID" value="NZ_JADCLJ010000018.1"/>
</dbReference>
<reference evidence="4 5" key="1">
    <citation type="submission" date="2020-10" db="EMBL/GenBank/DDBJ databases">
        <title>Bacillus sp. HD4P25, an endophyte from a halophyte.</title>
        <authorList>
            <person name="Sun J.-Q."/>
        </authorList>
    </citation>
    <scope>NUCLEOTIDE SEQUENCE [LARGE SCALE GENOMIC DNA]</scope>
    <source>
        <strain evidence="4 5">YIM 93174</strain>
    </source>
</reference>
<keyword evidence="5" id="KW-1185">Reference proteome</keyword>
<evidence type="ECO:0000259" key="3">
    <source>
        <dbReference type="Pfam" id="PF13305"/>
    </source>
</evidence>
<evidence type="ECO:0000256" key="1">
    <source>
        <dbReference type="ARBA" id="ARBA00023015"/>
    </source>
</evidence>
<dbReference type="Pfam" id="PF13305">
    <property type="entry name" value="TetR_C_33"/>
    <property type="match status" value="1"/>
</dbReference>
<protein>
    <submittedName>
        <fullName evidence="4">WHG domain-containing protein</fullName>
    </submittedName>
</protein>
<keyword evidence="1" id="KW-0805">Transcription regulation</keyword>
<dbReference type="Gene3D" id="1.10.357.10">
    <property type="entry name" value="Tetracycline Repressor, domain 2"/>
    <property type="match status" value="1"/>
</dbReference>
<dbReference type="SUPFAM" id="SSF48498">
    <property type="entry name" value="Tetracyclin repressor-like, C-terminal domain"/>
    <property type="match status" value="1"/>
</dbReference>
<dbReference type="InterPro" id="IPR036271">
    <property type="entry name" value="Tet_transcr_reg_TetR-rel_C_sf"/>
</dbReference>
<proteinExistence type="predicted"/>
<evidence type="ECO:0000313" key="4">
    <source>
        <dbReference type="EMBL" id="MBE4907812.1"/>
    </source>
</evidence>
<name>A0ABR9QH34_9BACI</name>
<evidence type="ECO:0000256" key="2">
    <source>
        <dbReference type="ARBA" id="ARBA00023163"/>
    </source>
</evidence>
<dbReference type="SUPFAM" id="SSF46689">
    <property type="entry name" value="Homeodomain-like"/>
    <property type="match status" value="1"/>
</dbReference>
<dbReference type="Proteomes" id="UP001516662">
    <property type="component" value="Unassembled WGS sequence"/>
</dbReference>
<feature type="domain" description="HTH-type transcriptional regulator MT1864/Rv1816-like C-terminal" evidence="3">
    <location>
        <begin position="83"/>
        <end position="179"/>
    </location>
</feature>
<dbReference type="Gene3D" id="1.10.10.60">
    <property type="entry name" value="Homeodomain-like"/>
    <property type="match status" value="1"/>
</dbReference>
<dbReference type="EMBL" id="JADCLJ010000018">
    <property type="protein sequence ID" value="MBE4907812.1"/>
    <property type="molecule type" value="Genomic_DNA"/>
</dbReference>
<comment type="caution">
    <text evidence="4">The sequence shown here is derived from an EMBL/GenBank/DDBJ whole genome shotgun (WGS) entry which is preliminary data.</text>
</comment>
<organism evidence="4 5">
    <name type="scientific">Litchfieldia luteola</name>
    <dbReference type="NCBI Taxonomy" id="682179"/>
    <lineage>
        <taxon>Bacteria</taxon>
        <taxon>Bacillati</taxon>
        <taxon>Bacillota</taxon>
        <taxon>Bacilli</taxon>
        <taxon>Bacillales</taxon>
        <taxon>Bacillaceae</taxon>
        <taxon>Litchfieldia</taxon>
    </lineage>
</organism>